<evidence type="ECO:0000313" key="2">
    <source>
        <dbReference type="Proteomes" id="UP000218418"/>
    </source>
</evidence>
<gene>
    <name evidence="1" type="ORF">NIES267_05330</name>
</gene>
<proteinExistence type="predicted"/>
<dbReference type="OrthoDB" id="333393at2"/>
<reference evidence="1 2" key="1">
    <citation type="submission" date="2017-06" db="EMBL/GenBank/DDBJ databases">
        <title>Genome sequencing of cyanobaciteial culture collection at National Institute for Environmental Studies (NIES).</title>
        <authorList>
            <person name="Hirose Y."/>
            <person name="Shimura Y."/>
            <person name="Fujisawa T."/>
            <person name="Nakamura Y."/>
            <person name="Kawachi M."/>
        </authorList>
    </citation>
    <scope>NUCLEOTIDE SEQUENCE [LARGE SCALE GENOMIC DNA]</scope>
    <source>
        <strain evidence="1 2">NIES-267</strain>
    </source>
</reference>
<keyword evidence="2" id="KW-1185">Reference proteome</keyword>
<evidence type="ECO:0008006" key="3">
    <source>
        <dbReference type="Google" id="ProtNLM"/>
    </source>
</evidence>
<organism evidence="1 2">
    <name type="scientific">Calothrix parasitica NIES-267</name>
    <dbReference type="NCBI Taxonomy" id="1973488"/>
    <lineage>
        <taxon>Bacteria</taxon>
        <taxon>Bacillati</taxon>
        <taxon>Cyanobacteriota</taxon>
        <taxon>Cyanophyceae</taxon>
        <taxon>Nostocales</taxon>
        <taxon>Calotrichaceae</taxon>
        <taxon>Calothrix</taxon>
    </lineage>
</organism>
<dbReference type="EMBL" id="AP018227">
    <property type="protein sequence ID" value="BAY81068.1"/>
    <property type="molecule type" value="Genomic_DNA"/>
</dbReference>
<evidence type="ECO:0000313" key="1">
    <source>
        <dbReference type="EMBL" id="BAY81068.1"/>
    </source>
</evidence>
<accession>A0A1Z4LJ02</accession>
<name>A0A1Z4LJ02_9CYAN</name>
<protein>
    <recommendedName>
        <fullName evidence="3">N-acetyltransferase domain-containing protein</fullName>
    </recommendedName>
</protein>
<dbReference type="AlphaFoldDB" id="A0A1Z4LJ02"/>
<dbReference type="Proteomes" id="UP000218418">
    <property type="component" value="Chromosome"/>
</dbReference>
<sequence length="253" mass="29361">MNSELISTRDLSTLDMEGMFALLNNHFEGVKRDVFNNDLDSKNWVILIKDEETNELKGFSTLLMYDTCFKGENISIVFSGDTIVDPSAWSSSALSSGWISSINKLRREYCKGKLYWLLISGGYRTYRFLPLFWKEFYPRYDKVTPESILCLMQDLSIKRFGENYNIKTGVVRFPHPHILRDKLHGIPTQRLRDPHIQFFQTLNPGHLNGDELVCFTEICEENLTRAGRRMWFANQNNQNNNSENQNSVITIPA</sequence>